<feature type="transmembrane region" description="Helical" evidence="1">
    <location>
        <begin position="6"/>
        <end position="25"/>
    </location>
</feature>
<evidence type="ECO:0000313" key="3">
    <source>
        <dbReference type="Proteomes" id="UP000289856"/>
    </source>
</evidence>
<protein>
    <recommendedName>
        <fullName evidence="4">DUF3105 domain-containing protein</fullName>
    </recommendedName>
</protein>
<accession>A0A3T1D7X6</accession>
<evidence type="ECO:0000313" key="2">
    <source>
        <dbReference type="EMBL" id="BBI34155.1"/>
    </source>
</evidence>
<sequence length="230" mass="25213">MILGLVGVILFILAIMGYSYAYKINKGNTSQLKKEMKAALKQKSRKMSLIAHTMLGGGIILLLAALILNNSNNYNIESLNHDVALEVTNDKDYGGGHSEMPVQYEMKLPTSGTHSPHDLKFGFYEKKPATELLVHNLEHGDILIYYRPDASADIIDAVKNLSHFTKAGAGVLAVPSEDIPEGKEVVLNAWTKTMELTTYDDLKAGAFIYQHINQGPEKIPANIRLGGGTM</sequence>
<organism evidence="2 3">
    <name type="scientific">Cohnella abietis</name>
    <dbReference type="NCBI Taxonomy" id="2507935"/>
    <lineage>
        <taxon>Bacteria</taxon>
        <taxon>Bacillati</taxon>
        <taxon>Bacillota</taxon>
        <taxon>Bacilli</taxon>
        <taxon>Bacillales</taxon>
        <taxon>Paenibacillaceae</taxon>
        <taxon>Cohnella</taxon>
    </lineage>
</organism>
<name>A0A3T1D7X6_9BACL</name>
<keyword evidence="1" id="KW-1133">Transmembrane helix</keyword>
<dbReference type="AlphaFoldDB" id="A0A3T1D7X6"/>
<dbReference type="EMBL" id="AP019400">
    <property type="protein sequence ID" value="BBI34155.1"/>
    <property type="molecule type" value="Genomic_DNA"/>
</dbReference>
<dbReference type="InterPro" id="IPR021454">
    <property type="entry name" value="DUF3105"/>
</dbReference>
<keyword evidence="3" id="KW-1185">Reference proteome</keyword>
<dbReference type="OrthoDB" id="9809840at2"/>
<dbReference type="Pfam" id="PF11303">
    <property type="entry name" value="DUF3105"/>
    <property type="match status" value="1"/>
</dbReference>
<evidence type="ECO:0008006" key="4">
    <source>
        <dbReference type="Google" id="ProtNLM"/>
    </source>
</evidence>
<feature type="transmembrane region" description="Helical" evidence="1">
    <location>
        <begin position="46"/>
        <end position="68"/>
    </location>
</feature>
<reference evidence="2 3" key="1">
    <citation type="submission" date="2019-01" db="EMBL/GenBank/DDBJ databases">
        <title>Complete genome sequence of Cohnella hallensis HS21 isolated from Korean fir (Abies koreana) rhizospheric soil.</title>
        <authorList>
            <person name="Jiang L."/>
            <person name="Kang S.W."/>
            <person name="Kim S."/>
            <person name="Jung J."/>
            <person name="Kim C.Y."/>
            <person name="Kim D.H."/>
            <person name="Kim S.W."/>
            <person name="Lee J."/>
        </authorList>
    </citation>
    <scope>NUCLEOTIDE SEQUENCE [LARGE SCALE GENOMIC DNA]</scope>
    <source>
        <strain evidence="2 3">HS21</strain>
    </source>
</reference>
<proteinExistence type="predicted"/>
<dbReference type="RefSeq" id="WP_157994069.1">
    <property type="nucleotide sequence ID" value="NZ_AP019400.1"/>
</dbReference>
<dbReference type="Proteomes" id="UP000289856">
    <property type="component" value="Chromosome"/>
</dbReference>
<dbReference type="KEGG" id="cohn:KCTCHS21_35540"/>
<gene>
    <name evidence="2" type="ORF">KCTCHS21_35540</name>
</gene>
<evidence type="ECO:0000256" key="1">
    <source>
        <dbReference type="SAM" id="Phobius"/>
    </source>
</evidence>
<keyword evidence="1" id="KW-0472">Membrane</keyword>
<keyword evidence="1" id="KW-0812">Transmembrane</keyword>